<evidence type="ECO:0000313" key="2">
    <source>
        <dbReference type="EMBL" id="MTH53524.1"/>
    </source>
</evidence>
<evidence type="ECO:0000313" key="3">
    <source>
        <dbReference type="Proteomes" id="UP000434639"/>
    </source>
</evidence>
<sequence>MEQSEVKDLFTETKTVIVAYKAQVEELDKQEQELKADLEELQLEMTGNILEQEIAPISECIYLKIKNKEIVSKAEIIGTLLEELSEDRTALKLSFVPLLQQTLREDRKVINEYEATKVAEKYRYLMLKEIAETGKQCQSQFSAVAPDIYEVFEDQAVKEEFPRIEYSFHQDQYRPFFGWFEPSVVSKNDVNSATRGVLPAHLKAPKDVE</sequence>
<dbReference type="RefSeq" id="WP_155112044.1">
    <property type="nucleotide sequence ID" value="NZ_WMIB01000006.1"/>
</dbReference>
<dbReference type="EMBL" id="WMIB01000006">
    <property type="protein sequence ID" value="MTH53524.1"/>
    <property type="molecule type" value="Genomic_DNA"/>
</dbReference>
<keyword evidence="3" id="KW-1185">Reference proteome</keyword>
<comment type="caution">
    <text evidence="2">The sequence shown here is derived from an EMBL/GenBank/DDBJ whole genome shotgun (WGS) entry which is preliminary data.</text>
</comment>
<protein>
    <submittedName>
        <fullName evidence="2">Uncharacterized protein</fullName>
    </submittedName>
</protein>
<name>A0A7X2S4K1_9BACI</name>
<feature type="coiled-coil region" evidence="1">
    <location>
        <begin position="17"/>
        <end position="44"/>
    </location>
</feature>
<dbReference type="AlphaFoldDB" id="A0A7X2S4K1"/>
<keyword evidence="1" id="KW-0175">Coiled coil</keyword>
<gene>
    <name evidence="2" type="ORF">GKZ89_08845</name>
</gene>
<dbReference type="Proteomes" id="UP000434639">
    <property type="component" value="Unassembled WGS sequence"/>
</dbReference>
<reference evidence="2 3" key="1">
    <citation type="journal article" date="2017" name="Int. J. Syst. Evol. Microbiol.">
        <title>Bacillus mangrovi sp. nov., isolated from a sediment sample from a mangrove forest.</title>
        <authorList>
            <person name="Gupta V."/>
            <person name="Singh P.K."/>
            <person name="Korpole S."/>
            <person name="Tanuku N.R.S."/>
            <person name="Pinnaka A.K."/>
        </authorList>
    </citation>
    <scope>NUCLEOTIDE SEQUENCE [LARGE SCALE GENOMIC DNA]</scope>
    <source>
        <strain evidence="2 3">KCTC 33872</strain>
    </source>
</reference>
<accession>A0A7X2S4K1</accession>
<organism evidence="2 3">
    <name type="scientific">Metabacillus mangrovi</name>
    <dbReference type="NCBI Taxonomy" id="1491830"/>
    <lineage>
        <taxon>Bacteria</taxon>
        <taxon>Bacillati</taxon>
        <taxon>Bacillota</taxon>
        <taxon>Bacilli</taxon>
        <taxon>Bacillales</taxon>
        <taxon>Bacillaceae</taxon>
        <taxon>Metabacillus</taxon>
    </lineage>
</organism>
<proteinExistence type="predicted"/>
<dbReference type="OrthoDB" id="2867004at2"/>
<evidence type="ECO:0000256" key="1">
    <source>
        <dbReference type="SAM" id="Coils"/>
    </source>
</evidence>